<feature type="region of interest" description="Disordered" evidence="1">
    <location>
        <begin position="905"/>
        <end position="999"/>
    </location>
</feature>
<feature type="compositionally biased region" description="Basic and acidic residues" evidence="1">
    <location>
        <begin position="474"/>
        <end position="487"/>
    </location>
</feature>
<evidence type="ECO:0000313" key="3">
    <source>
        <dbReference type="Proteomes" id="UP001642501"/>
    </source>
</evidence>
<dbReference type="PANTHER" id="PTHR42068:SF1">
    <property type="entry name" value="YALI0B18964P"/>
    <property type="match status" value="1"/>
</dbReference>
<feature type="compositionally biased region" description="Acidic residues" evidence="1">
    <location>
        <begin position="499"/>
        <end position="512"/>
    </location>
</feature>
<feature type="compositionally biased region" description="Polar residues" evidence="1">
    <location>
        <begin position="321"/>
        <end position="352"/>
    </location>
</feature>
<feature type="compositionally biased region" description="Low complexity" evidence="1">
    <location>
        <begin position="113"/>
        <end position="131"/>
    </location>
</feature>
<feature type="compositionally biased region" description="Polar residues" evidence="1">
    <location>
        <begin position="97"/>
        <end position="112"/>
    </location>
</feature>
<accession>A0ABP0D9J3</accession>
<reference evidence="2 3" key="1">
    <citation type="submission" date="2024-01" db="EMBL/GenBank/DDBJ databases">
        <authorList>
            <person name="Allen C."/>
            <person name="Tagirdzhanova G."/>
        </authorList>
    </citation>
    <scope>NUCLEOTIDE SEQUENCE [LARGE SCALE GENOMIC DNA]</scope>
    <source>
        <strain evidence="2 3">CBS 573.63</strain>
    </source>
</reference>
<feature type="compositionally biased region" description="Polar residues" evidence="1">
    <location>
        <begin position="417"/>
        <end position="427"/>
    </location>
</feature>
<gene>
    <name evidence="2" type="ORF">SEPCBS57363_000779</name>
</gene>
<evidence type="ECO:0000313" key="2">
    <source>
        <dbReference type="EMBL" id="CAK7263875.1"/>
    </source>
</evidence>
<feature type="compositionally biased region" description="Polar residues" evidence="1">
    <location>
        <begin position="283"/>
        <end position="307"/>
    </location>
</feature>
<feature type="region of interest" description="Disordered" evidence="1">
    <location>
        <begin position="242"/>
        <end position="354"/>
    </location>
</feature>
<feature type="region of interest" description="Disordered" evidence="1">
    <location>
        <begin position="417"/>
        <end position="436"/>
    </location>
</feature>
<evidence type="ECO:0000256" key="1">
    <source>
        <dbReference type="SAM" id="MobiDB-lite"/>
    </source>
</evidence>
<proteinExistence type="predicted"/>
<name>A0ABP0D9J3_9PEZI</name>
<organism evidence="2 3">
    <name type="scientific">Sporothrix epigloea</name>
    <dbReference type="NCBI Taxonomy" id="1892477"/>
    <lineage>
        <taxon>Eukaryota</taxon>
        <taxon>Fungi</taxon>
        <taxon>Dikarya</taxon>
        <taxon>Ascomycota</taxon>
        <taxon>Pezizomycotina</taxon>
        <taxon>Sordariomycetes</taxon>
        <taxon>Sordariomycetidae</taxon>
        <taxon>Ophiostomatales</taxon>
        <taxon>Ophiostomataceae</taxon>
        <taxon>Sporothrix</taxon>
    </lineage>
</organism>
<feature type="region of interest" description="Disordered" evidence="1">
    <location>
        <begin position="698"/>
        <end position="717"/>
    </location>
</feature>
<feature type="region of interest" description="Disordered" evidence="1">
    <location>
        <begin position="75"/>
        <end position="135"/>
    </location>
</feature>
<comment type="caution">
    <text evidence="2">The sequence shown here is derived from an EMBL/GenBank/DDBJ whole genome shotgun (WGS) entry which is preliminary data.</text>
</comment>
<feature type="compositionally biased region" description="Low complexity" evidence="1">
    <location>
        <begin position="81"/>
        <end position="94"/>
    </location>
</feature>
<dbReference type="EMBL" id="CAWUOM010000007">
    <property type="protein sequence ID" value="CAK7263875.1"/>
    <property type="molecule type" value="Genomic_DNA"/>
</dbReference>
<feature type="region of interest" description="Disordered" evidence="1">
    <location>
        <begin position="459"/>
        <end position="524"/>
    </location>
</feature>
<sequence length="999" mass="107804">MPRFPVAFNRRKSTADNLDNATVAGPSFRVLDRSEVVSGSKNFDAAPSARRAVKSQSVPNTLMVVEPEDDNIFANINVNRGSGSSNTTKTTSDNSSRHSNVSTTPSSADLNTQQQHQQFQQQFHQQQQQQHQQEDFRLQKKQLYNDVPVPPIPKSNTTGSFFKSAGRTFSFGSQKKHVSVVSDDRVSQTPPNGSSAGRDRSTTTSTVTTATPPRIDDDVMLDLGGDFSRLLGGNFDKRTSVMTVRDDGADRPALVPRSSSGNRLNQSIPNQADSAAKVEHSSYAGSRQNSNEQLLYSNSLLGTSTDENAPPAVPRHASSAERPQTSSGGTPSVPQHSIASIPTSLTDSNLKRSTAHFGRRRSTIDNAAEDVEDEDAALLKDSLLTAQRFLAGPDPSSSIRTSLPSSRFGRDALTVNYSQIPTQSTSPAPGDKATAADDNMFDVNLGQPSRMGQRFVAHKPTPSQNKVMTPAQFERYRKDKEREDGSKFSRVMLPNEKGSDDDDNYEDDEDEVEKSRQAAKQRRKQLAHMTVYRQQMMKVTGEAASGTPARSSMHFSMSTPNLPVLGSLPHIDSETGAEDDDEEVPLAILAAHGFPNKNRPPTRLSTMMSNPSLHAAANPGFQRPQSVVGGDTNAAATSNRLPVFARNLPQDPYGLVNSNKRETINFAGGAPAPSHHATGGGLAPGGLVGVIASEERSRAMRRGSPNMEFANRPLSNVMPGQQFDPAAGIPPQMMYPGADMQGQAQNQMAQQLQQFMQMQMQFMQMMANGGAGNMQRPMGNQFGGPGGIPMNMGMPGGMNNDLARHSFMDNGSVMDMQLPRPEAHMRTMSMVQPSSASWLPQPQMSAYAPSIHIQGANGYAASLAPSERSNVGLPGRYRPVSQMPAGSAPLEMRKSMAMSGTLGSAIGQSQTSANTTPRPNTSGSVSPNENNVNTRGASPAGWDLSREQKNPSPLHNAANAVDDDDDEEGWAAMKTKRDKKRSLWKSKKSLSSDFGALFS</sequence>
<feature type="compositionally biased region" description="Basic residues" evidence="1">
    <location>
        <begin position="974"/>
        <end position="988"/>
    </location>
</feature>
<dbReference type="Proteomes" id="UP001642501">
    <property type="component" value="Unassembled WGS sequence"/>
</dbReference>
<feature type="compositionally biased region" description="Polar residues" evidence="1">
    <location>
        <begin position="906"/>
        <end position="936"/>
    </location>
</feature>
<feature type="region of interest" description="Disordered" evidence="1">
    <location>
        <begin position="173"/>
        <end position="214"/>
    </location>
</feature>
<feature type="compositionally biased region" description="Low complexity" evidence="1">
    <location>
        <begin position="202"/>
        <end position="211"/>
    </location>
</feature>
<keyword evidence="3" id="KW-1185">Reference proteome</keyword>
<dbReference type="PANTHER" id="PTHR42068">
    <property type="entry name" value="YALI0B18964P"/>
    <property type="match status" value="1"/>
</dbReference>
<protein>
    <submittedName>
        <fullName evidence="2">Uncharacterized protein</fullName>
    </submittedName>
</protein>
<feature type="compositionally biased region" description="Polar residues" evidence="1">
    <location>
        <begin position="257"/>
        <end position="273"/>
    </location>
</feature>